<protein>
    <recommendedName>
        <fullName evidence="11">Hrp-dependent type III effector protein</fullName>
    </recommendedName>
</protein>
<organism evidence="9 10">
    <name type="scientific">Thalassospira lohafexi</name>
    <dbReference type="NCBI Taxonomy" id="744227"/>
    <lineage>
        <taxon>Bacteria</taxon>
        <taxon>Pseudomonadati</taxon>
        <taxon>Pseudomonadota</taxon>
        <taxon>Alphaproteobacteria</taxon>
        <taxon>Rhodospirillales</taxon>
        <taxon>Thalassospiraceae</taxon>
        <taxon>Thalassospira</taxon>
    </lineage>
</organism>
<evidence type="ECO:0008006" key="11">
    <source>
        <dbReference type="Google" id="ProtNLM"/>
    </source>
</evidence>
<dbReference type="GO" id="GO:0016301">
    <property type="term" value="F:kinase activity"/>
    <property type="evidence" value="ECO:0007669"/>
    <property type="project" value="UniProtKB-KW"/>
</dbReference>
<evidence type="ECO:0000256" key="1">
    <source>
        <dbReference type="ARBA" id="ARBA00005715"/>
    </source>
</evidence>
<dbReference type="SUPFAM" id="SSF142764">
    <property type="entry name" value="YgbK-like"/>
    <property type="match status" value="1"/>
</dbReference>
<feature type="domain" description="Four-carbon acid sugar kinase nucleotide binding" evidence="8">
    <location>
        <begin position="274"/>
        <end position="422"/>
    </location>
</feature>
<reference evidence="9 10" key="1">
    <citation type="submission" date="2017-09" db="EMBL/GenBank/DDBJ databases">
        <title>Biodiversity and function of Thalassospira species in the particle-attached aromatic-hydrocarbon-degrading consortia from the surface seawater of the China South Sea.</title>
        <authorList>
            <person name="Dong C."/>
            <person name="Lai Q."/>
            <person name="Shao Z."/>
        </authorList>
    </citation>
    <scope>NUCLEOTIDE SEQUENCE [LARGE SCALE GENOMIC DNA]</scope>
    <source>
        <strain evidence="9 10">139Z-12</strain>
    </source>
</reference>
<dbReference type="Gene3D" id="3.40.980.20">
    <property type="entry name" value="Four-carbon acid sugar kinase, nucleotide binding domain"/>
    <property type="match status" value="1"/>
</dbReference>
<evidence type="ECO:0000313" key="10">
    <source>
        <dbReference type="Proteomes" id="UP000233332"/>
    </source>
</evidence>
<dbReference type="GO" id="GO:0005524">
    <property type="term" value="F:ATP binding"/>
    <property type="evidence" value="ECO:0007669"/>
    <property type="project" value="UniProtKB-KW"/>
</dbReference>
<evidence type="ECO:0000259" key="8">
    <source>
        <dbReference type="Pfam" id="PF17042"/>
    </source>
</evidence>
<keyword evidence="10" id="KW-1185">Reference proteome</keyword>
<dbReference type="Proteomes" id="UP000233332">
    <property type="component" value="Unassembled WGS sequence"/>
</dbReference>
<accession>A0A2N3L6E1</accession>
<evidence type="ECO:0000256" key="2">
    <source>
        <dbReference type="ARBA" id="ARBA00022679"/>
    </source>
</evidence>
<keyword evidence="6" id="KW-0119">Carbohydrate metabolism</keyword>
<comment type="caution">
    <text evidence="9">The sequence shown here is derived from an EMBL/GenBank/DDBJ whole genome shotgun (WGS) entry which is preliminary data.</text>
</comment>
<evidence type="ECO:0000256" key="5">
    <source>
        <dbReference type="ARBA" id="ARBA00022840"/>
    </source>
</evidence>
<keyword evidence="4" id="KW-0418">Kinase</keyword>
<sequence>MVRGARHLMTKIVFCADDFTGASDTLATLARAGLSTRLYLNAPAPSDSTNDLDAIGVATSLRALTVDDSVATIGPLADALARTGCGLYHFKVCSTFDSSPDIGNIAAAADRYAHSVGTRWKAVIGGQPSLRRFCLMGNLFAGAGNGHIYRIDRHPVMSVHPVTPMHEANLCRHLAAQGWPKIGLIDFTTIRKGRVALIDEIRRRLAAGECETLFDVTDDSDLLTIGDAIREIAKTTPTLCVGASSVAQALFPSFDPTSQNGAQASRRAGPVFAFAGSRSSHTAGQVENACTYVKRSIAPKDLLDPTGVKDLIGDSLTTLNAGKNLLVSLSDDRDHDIGSHALARASAAFIAQICQNTALGFLAIAGGDTSSLAVQELGINSLSFAADFDAGAPVIRAHADTPCLDGLPMLLKGGQMGKPDLFDNISSLPITPNND</sequence>
<dbReference type="InterPro" id="IPR037051">
    <property type="entry name" value="4-carb_acid_sugar_kinase_N_sf"/>
</dbReference>
<keyword evidence="3" id="KW-0547">Nucleotide-binding</keyword>
<evidence type="ECO:0000259" key="7">
    <source>
        <dbReference type="Pfam" id="PF07005"/>
    </source>
</evidence>
<feature type="domain" description="Four-carbon acid sugar kinase N-terminal" evidence="7">
    <location>
        <begin position="12"/>
        <end position="250"/>
    </location>
</feature>
<evidence type="ECO:0000256" key="6">
    <source>
        <dbReference type="ARBA" id="ARBA00023277"/>
    </source>
</evidence>
<evidence type="ECO:0000256" key="4">
    <source>
        <dbReference type="ARBA" id="ARBA00022777"/>
    </source>
</evidence>
<name>A0A2N3L6E1_9PROT</name>
<dbReference type="EMBL" id="NXGX01000004">
    <property type="protein sequence ID" value="PKR58394.1"/>
    <property type="molecule type" value="Genomic_DNA"/>
</dbReference>
<dbReference type="InterPro" id="IPR031475">
    <property type="entry name" value="NBD_C"/>
</dbReference>
<evidence type="ECO:0000313" key="9">
    <source>
        <dbReference type="EMBL" id="PKR58394.1"/>
    </source>
</evidence>
<keyword evidence="5" id="KW-0067">ATP-binding</keyword>
<keyword evidence="2" id="KW-0808">Transferase</keyword>
<dbReference type="Gene3D" id="3.40.50.10840">
    <property type="entry name" value="Putative sugar-binding, N-terminal domain"/>
    <property type="match status" value="1"/>
</dbReference>
<evidence type="ECO:0000256" key="3">
    <source>
        <dbReference type="ARBA" id="ARBA00022741"/>
    </source>
</evidence>
<proteinExistence type="inferred from homology"/>
<gene>
    <name evidence="9" type="ORF">COO92_11685</name>
</gene>
<dbReference type="Pfam" id="PF07005">
    <property type="entry name" value="SBD_N"/>
    <property type="match status" value="1"/>
</dbReference>
<comment type="similarity">
    <text evidence="1">Belongs to the four-carbon acid sugar kinase family.</text>
</comment>
<dbReference type="Pfam" id="PF17042">
    <property type="entry name" value="NBD_C"/>
    <property type="match status" value="1"/>
</dbReference>
<dbReference type="InterPro" id="IPR042213">
    <property type="entry name" value="NBD_C_sf"/>
</dbReference>
<dbReference type="InterPro" id="IPR010737">
    <property type="entry name" value="4-carb_acid_sugar_kinase_N"/>
</dbReference>
<dbReference type="AlphaFoldDB" id="A0A2N3L6E1"/>